<protein>
    <submittedName>
        <fullName evidence="1">Uncharacterized protein</fullName>
    </submittedName>
</protein>
<evidence type="ECO:0000313" key="1">
    <source>
        <dbReference type="EMBL" id="MBS2546675.1"/>
    </source>
</evidence>
<keyword evidence="2" id="KW-1185">Reference proteome</keyword>
<reference evidence="1 2" key="1">
    <citation type="submission" date="2020-02" db="EMBL/GenBank/DDBJ databases">
        <title>Acidophilic actinobacteria isolated from forest soil.</title>
        <authorList>
            <person name="Golinska P."/>
        </authorList>
    </citation>
    <scope>NUCLEOTIDE SEQUENCE [LARGE SCALE GENOMIC DNA]</scope>
    <source>
        <strain evidence="1 2">NL8</strain>
    </source>
</reference>
<proteinExistence type="predicted"/>
<sequence>MGVDHAGHDDAASGVDLLGASVHVASTAWFYTVPEIRRYAGAHKARYIYVPVVRIASGAIVAAALPPEPVRWASLGFYGWQFWHFQKQNLGLAALAATATGTARLSRRERAAIVAAGVFGVAALIVRRAGTRPGSASSDHHPTQ</sequence>
<dbReference type="EMBL" id="JAAFYZ010000016">
    <property type="protein sequence ID" value="MBS2546675.1"/>
    <property type="molecule type" value="Genomic_DNA"/>
</dbReference>
<name>A0ABS5KKW6_9ACTN</name>
<comment type="caution">
    <text evidence="1">The sequence shown here is derived from an EMBL/GenBank/DDBJ whole genome shotgun (WGS) entry which is preliminary data.</text>
</comment>
<evidence type="ECO:0000313" key="2">
    <source>
        <dbReference type="Proteomes" id="UP000730482"/>
    </source>
</evidence>
<accession>A0ABS5KKW6</accession>
<dbReference type="Proteomes" id="UP000730482">
    <property type="component" value="Unassembled WGS sequence"/>
</dbReference>
<gene>
    <name evidence="1" type="ORF">KGQ19_07325</name>
</gene>
<organism evidence="1 2">
    <name type="scientific">Catenulispora pinistramenti</name>
    <dbReference type="NCBI Taxonomy" id="2705254"/>
    <lineage>
        <taxon>Bacteria</taxon>
        <taxon>Bacillati</taxon>
        <taxon>Actinomycetota</taxon>
        <taxon>Actinomycetes</taxon>
        <taxon>Catenulisporales</taxon>
        <taxon>Catenulisporaceae</taxon>
        <taxon>Catenulispora</taxon>
    </lineage>
</organism>
<dbReference type="RefSeq" id="WP_212008320.1">
    <property type="nucleotide sequence ID" value="NZ_JAAFYZ010000016.1"/>
</dbReference>